<dbReference type="Proteomes" id="UP001430953">
    <property type="component" value="Unassembled WGS sequence"/>
</dbReference>
<reference evidence="1 2" key="1">
    <citation type="submission" date="2023-03" db="EMBL/GenBank/DDBJ databases">
        <title>High recombination rates correlate with genetic variation in Cardiocondyla obscurior ants.</title>
        <authorList>
            <person name="Errbii M."/>
        </authorList>
    </citation>
    <scope>NUCLEOTIDE SEQUENCE [LARGE SCALE GENOMIC DNA]</scope>
    <source>
        <strain evidence="1">Alpha-2009</strain>
        <tissue evidence="1">Whole body</tissue>
    </source>
</reference>
<sequence>MSENRCVAFKFARKIRRACRSGISRGKPVRVSGVLLKRWLQVAYSYTRPIHRSVKFNQTRNTALFTSRSVLVPSFPLLPT</sequence>
<protein>
    <submittedName>
        <fullName evidence="1">Uncharacterized protein</fullName>
    </submittedName>
</protein>
<name>A0AAW2ELA4_9HYME</name>
<gene>
    <name evidence="1" type="ORF">PUN28_017330</name>
</gene>
<evidence type="ECO:0000313" key="1">
    <source>
        <dbReference type="EMBL" id="KAL0104533.1"/>
    </source>
</evidence>
<keyword evidence="2" id="KW-1185">Reference proteome</keyword>
<dbReference type="AlphaFoldDB" id="A0AAW2ELA4"/>
<organism evidence="1 2">
    <name type="scientific">Cardiocondyla obscurior</name>
    <dbReference type="NCBI Taxonomy" id="286306"/>
    <lineage>
        <taxon>Eukaryota</taxon>
        <taxon>Metazoa</taxon>
        <taxon>Ecdysozoa</taxon>
        <taxon>Arthropoda</taxon>
        <taxon>Hexapoda</taxon>
        <taxon>Insecta</taxon>
        <taxon>Pterygota</taxon>
        <taxon>Neoptera</taxon>
        <taxon>Endopterygota</taxon>
        <taxon>Hymenoptera</taxon>
        <taxon>Apocrita</taxon>
        <taxon>Aculeata</taxon>
        <taxon>Formicoidea</taxon>
        <taxon>Formicidae</taxon>
        <taxon>Myrmicinae</taxon>
        <taxon>Cardiocondyla</taxon>
    </lineage>
</organism>
<dbReference type="EMBL" id="JADYXP020000020">
    <property type="protein sequence ID" value="KAL0104533.1"/>
    <property type="molecule type" value="Genomic_DNA"/>
</dbReference>
<comment type="caution">
    <text evidence="1">The sequence shown here is derived from an EMBL/GenBank/DDBJ whole genome shotgun (WGS) entry which is preliminary data.</text>
</comment>
<evidence type="ECO:0000313" key="2">
    <source>
        <dbReference type="Proteomes" id="UP001430953"/>
    </source>
</evidence>
<proteinExistence type="predicted"/>
<accession>A0AAW2ELA4</accession>